<keyword evidence="3" id="KW-1185">Reference proteome</keyword>
<evidence type="ECO:0000259" key="1">
    <source>
        <dbReference type="Pfam" id="PF00535"/>
    </source>
</evidence>
<dbReference type="SUPFAM" id="SSF53448">
    <property type="entry name" value="Nucleotide-diphospho-sugar transferases"/>
    <property type="match status" value="1"/>
</dbReference>
<comment type="caution">
    <text evidence="2">The sequence shown here is derived from an EMBL/GenBank/DDBJ whole genome shotgun (WGS) entry which is preliminary data.</text>
</comment>
<dbReference type="CDD" id="cd00761">
    <property type="entry name" value="Glyco_tranf_GTA_type"/>
    <property type="match status" value="1"/>
</dbReference>
<dbReference type="GO" id="GO:0016740">
    <property type="term" value="F:transferase activity"/>
    <property type="evidence" value="ECO:0007669"/>
    <property type="project" value="UniProtKB-KW"/>
</dbReference>
<accession>A0A3P2A3A9</accession>
<proteinExistence type="predicted"/>
<reference evidence="2 3" key="1">
    <citation type="submission" date="2018-11" db="EMBL/GenBank/DDBJ databases">
        <title>Genomes From Bacteria Associated with the Canine Oral Cavity: a Test Case for Automated Genome-Based Taxonomic Assignment.</title>
        <authorList>
            <person name="Coil D.A."/>
            <person name="Jospin G."/>
            <person name="Darling A.E."/>
            <person name="Wallis C."/>
            <person name="Davis I.J."/>
            <person name="Harris S."/>
            <person name="Eisen J.A."/>
            <person name="Holcombe L.J."/>
            <person name="O'Flynn C."/>
        </authorList>
    </citation>
    <scope>NUCLEOTIDE SEQUENCE [LARGE SCALE GENOMIC DNA]</scope>
    <source>
        <strain evidence="2 3">COT-280</strain>
    </source>
</reference>
<organism evidence="2 3">
    <name type="scientific">Conchiformibius steedae</name>
    <dbReference type="NCBI Taxonomy" id="153493"/>
    <lineage>
        <taxon>Bacteria</taxon>
        <taxon>Pseudomonadati</taxon>
        <taxon>Pseudomonadota</taxon>
        <taxon>Betaproteobacteria</taxon>
        <taxon>Neisseriales</taxon>
        <taxon>Neisseriaceae</taxon>
        <taxon>Conchiformibius</taxon>
    </lineage>
</organism>
<dbReference type="PANTHER" id="PTHR43685:SF10">
    <property type="entry name" value="LACTO-N-NEOTETRAOSE BIOSYNTHESIS GLYCOSYL TRANSFERASE LGTA"/>
    <property type="match status" value="1"/>
</dbReference>
<name>A0A3P2A3A9_9NEIS</name>
<keyword evidence="2" id="KW-0808">Transferase</keyword>
<dbReference type="InterPro" id="IPR029044">
    <property type="entry name" value="Nucleotide-diphossugar_trans"/>
</dbReference>
<dbReference type="Proteomes" id="UP000269923">
    <property type="component" value="Unassembled WGS sequence"/>
</dbReference>
<dbReference type="OrthoDB" id="8553932at2"/>
<dbReference type="EMBL" id="RQYC01000035">
    <property type="protein sequence ID" value="RRD88740.1"/>
    <property type="molecule type" value="Genomic_DNA"/>
</dbReference>
<sequence>MMNKPLISVLIATYNVGKYLEAALRAVMAQSYRNLEIIVVNDGSPDNTAEILTRLAAEDARIRVLHNPHNLGIVASLNKGLEVIKGDYVARTDSDDLTEPDWIESLYQVMEQRPDVLAMSAYMAPMHEVESGHLGRTIQADQILTGPVGHKAVQRHILLHGSPLYNPCALIRGSVFTQHGLRYEDYPYAEDYKFWLEVSKIGQLDNLPRPLGHYRLHTQQVSSAYQEIQMQTARRIRHEAVDHYLHTLGLNGLPENITAADNLMLADQLSSLLPEHTDADILTHLFYESLMSQTTYSWRELTAILRHPTVRRYLSAKQKRKLIKKYLRPRKYQNML</sequence>
<dbReference type="InterPro" id="IPR001173">
    <property type="entry name" value="Glyco_trans_2-like"/>
</dbReference>
<dbReference type="AlphaFoldDB" id="A0A3P2A3A9"/>
<dbReference type="InterPro" id="IPR050834">
    <property type="entry name" value="Glycosyltransf_2"/>
</dbReference>
<protein>
    <submittedName>
        <fullName evidence="2">Glycosyltransferase family 2 protein</fullName>
    </submittedName>
</protein>
<evidence type="ECO:0000313" key="2">
    <source>
        <dbReference type="EMBL" id="RRD88740.1"/>
    </source>
</evidence>
<dbReference type="Gene3D" id="3.90.550.10">
    <property type="entry name" value="Spore Coat Polysaccharide Biosynthesis Protein SpsA, Chain A"/>
    <property type="match status" value="1"/>
</dbReference>
<gene>
    <name evidence="2" type="ORF">EII21_11025</name>
</gene>
<dbReference type="PANTHER" id="PTHR43685">
    <property type="entry name" value="GLYCOSYLTRANSFERASE"/>
    <property type="match status" value="1"/>
</dbReference>
<evidence type="ECO:0000313" key="3">
    <source>
        <dbReference type="Proteomes" id="UP000269923"/>
    </source>
</evidence>
<dbReference type="RefSeq" id="WP_124796416.1">
    <property type="nucleotide sequence ID" value="NZ_RQYC01000035.1"/>
</dbReference>
<dbReference type="Pfam" id="PF00535">
    <property type="entry name" value="Glycos_transf_2"/>
    <property type="match status" value="1"/>
</dbReference>
<feature type="domain" description="Glycosyltransferase 2-like" evidence="1">
    <location>
        <begin position="8"/>
        <end position="176"/>
    </location>
</feature>